<dbReference type="EMBL" id="JABCRI010000023">
    <property type="protein sequence ID" value="KAF8378425.1"/>
    <property type="molecule type" value="Genomic_DNA"/>
</dbReference>
<feature type="compositionally biased region" description="Polar residues" evidence="4">
    <location>
        <begin position="515"/>
        <end position="528"/>
    </location>
</feature>
<dbReference type="Proteomes" id="UP000655225">
    <property type="component" value="Unassembled WGS sequence"/>
</dbReference>
<feature type="domain" description="DUF4005" evidence="5">
    <location>
        <begin position="516"/>
        <end position="609"/>
    </location>
</feature>
<feature type="compositionally biased region" description="Basic residues" evidence="4">
    <location>
        <begin position="395"/>
        <end position="406"/>
    </location>
</feature>
<evidence type="ECO:0000313" key="7">
    <source>
        <dbReference type="Proteomes" id="UP000655225"/>
    </source>
</evidence>
<gene>
    <name evidence="6" type="ORF">HHK36_029764</name>
</gene>
<reference evidence="6 7" key="1">
    <citation type="submission" date="2020-04" db="EMBL/GenBank/DDBJ databases">
        <title>Plant Genome Project.</title>
        <authorList>
            <person name="Zhang R.-G."/>
        </authorList>
    </citation>
    <scope>NUCLEOTIDE SEQUENCE [LARGE SCALE GENOMIC DNA]</scope>
    <source>
        <strain evidence="6">YNK0</strain>
        <tissue evidence="6">Leaf</tissue>
    </source>
</reference>
<dbReference type="CDD" id="cd23767">
    <property type="entry name" value="IQCD"/>
    <property type="match status" value="1"/>
</dbReference>
<evidence type="ECO:0000313" key="6">
    <source>
        <dbReference type="EMBL" id="KAF8378425.1"/>
    </source>
</evidence>
<comment type="subunit">
    <text evidence="3">Binds to multiple calmodulin (CaM) in the presence of Ca(2+) and CaM-like proteins.</text>
</comment>
<proteinExistence type="inferred from homology"/>
<keyword evidence="1" id="KW-0112">Calmodulin-binding</keyword>
<dbReference type="OrthoDB" id="1905649at2759"/>
<dbReference type="PANTHER" id="PTHR32295:SF281">
    <property type="entry name" value="PROTEIN IQ-DOMAIN 31"/>
    <property type="match status" value="1"/>
</dbReference>
<evidence type="ECO:0000256" key="2">
    <source>
        <dbReference type="ARBA" id="ARBA00024341"/>
    </source>
</evidence>
<feature type="region of interest" description="Disordered" evidence="4">
    <location>
        <begin position="487"/>
        <end position="543"/>
    </location>
</feature>
<feature type="region of interest" description="Disordered" evidence="4">
    <location>
        <begin position="104"/>
        <end position="127"/>
    </location>
</feature>
<dbReference type="PROSITE" id="PS50096">
    <property type="entry name" value="IQ"/>
    <property type="match status" value="2"/>
</dbReference>
<dbReference type="Pfam" id="PF00612">
    <property type="entry name" value="IQ"/>
    <property type="match status" value="2"/>
</dbReference>
<feature type="compositionally biased region" description="Basic and acidic residues" evidence="4">
    <location>
        <begin position="407"/>
        <end position="423"/>
    </location>
</feature>
<dbReference type="GO" id="GO:0005516">
    <property type="term" value="F:calmodulin binding"/>
    <property type="evidence" value="ECO:0007669"/>
    <property type="project" value="UniProtKB-KW"/>
</dbReference>
<dbReference type="InterPro" id="IPR025064">
    <property type="entry name" value="DUF4005"/>
</dbReference>
<dbReference type="OMA" id="NMTGNDE"/>
<organism evidence="6 7">
    <name type="scientific">Tetracentron sinense</name>
    <name type="common">Spur-leaf</name>
    <dbReference type="NCBI Taxonomy" id="13715"/>
    <lineage>
        <taxon>Eukaryota</taxon>
        <taxon>Viridiplantae</taxon>
        <taxon>Streptophyta</taxon>
        <taxon>Embryophyta</taxon>
        <taxon>Tracheophyta</taxon>
        <taxon>Spermatophyta</taxon>
        <taxon>Magnoliopsida</taxon>
        <taxon>Trochodendrales</taxon>
        <taxon>Trochodendraceae</taxon>
        <taxon>Tetracentron</taxon>
    </lineage>
</organism>
<evidence type="ECO:0000256" key="3">
    <source>
        <dbReference type="ARBA" id="ARBA00024378"/>
    </source>
</evidence>
<dbReference type="PANTHER" id="PTHR32295">
    <property type="entry name" value="IQ-DOMAIN 5-RELATED"/>
    <property type="match status" value="1"/>
</dbReference>
<evidence type="ECO:0000256" key="4">
    <source>
        <dbReference type="SAM" id="MobiDB-lite"/>
    </source>
</evidence>
<dbReference type="SMART" id="SM00015">
    <property type="entry name" value="IQ"/>
    <property type="match status" value="2"/>
</dbReference>
<dbReference type="InterPro" id="IPR000048">
    <property type="entry name" value="IQ_motif_EF-hand-BS"/>
</dbReference>
<dbReference type="Pfam" id="PF13178">
    <property type="entry name" value="DUF4005"/>
    <property type="match status" value="1"/>
</dbReference>
<comment type="caution">
    <text evidence="6">The sequence shown here is derived from an EMBL/GenBank/DDBJ whole genome shotgun (WGS) entry which is preliminary data.</text>
</comment>
<name>A0A834YDI0_TETSI</name>
<protein>
    <recommendedName>
        <fullName evidence="5">DUF4005 domain-containing protein</fullName>
    </recommendedName>
</protein>
<evidence type="ECO:0000256" key="1">
    <source>
        <dbReference type="ARBA" id="ARBA00022860"/>
    </source>
</evidence>
<keyword evidence="7" id="KW-1185">Reference proteome</keyword>
<feature type="region of interest" description="Disordered" evidence="4">
    <location>
        <begin position="324"/>
        <end position="442"/>
    </location>
</feature>
<dbReference type="AlphaFoldDB" id="A0A834YDI0"/>
<comment type="similarity">
    <text evidence="2">Belongs to the IQD family.</text>
</comment>
<evidence type="ECO:0000259" key="5">
    <source>
        <dbReference type="Pfam" id="PF13178"/>
    </source>
</evidence>
<accession>A0A834YDI0</accession>
<sequence>MVGKWRTPKGEREKKVRGSATIEEDAACTCNRLSIPPPPSVYVVGLEVQVLVFLDLGLSAMGKSPGKWIKTLLFGKKASKSKGREVLKAANEKEAFVAHVDDLSEDPPLISHPAPGTTDRNGRNSELEKGVTVKLPRDGLVLVPRNQDADMHGNNASGTPNDPERIRKEQAATKAQAAFRGYLARRAFRALRGIIRLQALVRGHLVRRQAAATLCCMQGIVKLQALVRGLRVRLLDTGLEVHKECTLRNPLDAKHSSYLGENKSTRMEKLSGNAFVTKLLASLPNVMPLGIQYGPEEPNSAWNWLERWTSSRFWEPLAQPMRVLDSKSKRKQGNFQSVETKPGRPKRSVRRVPAVNVDKGTTHSTFGSEKSKRSLRKVSSHPVDSVLEDSQHELKKVKRKLRKVSKSAREASDPSEVETEKPKNSLRKVSSFPAPDVFDQGMSDSARKMKDTTLGVHKQPDVETTPKRLAADGPIDVLHDDHPAVKLQPLENSGKDENIPFMNGELSSKGDKTSNENQKSNRSASFQAEQEYPENGLQNTPTLPSYMAVTRSAKAKLIGQGFPRLSLDGAEKDGFTRRHSLPSSTNGKSSLSPRMQRLVPASCKGGIRSDRSLLSSRDSNGDFVLSFSALSSFMGFGILASWKLDLEWSVHGIYAGSSVLRPLFEAALAITRASEEIRWIMSSWNCRGTFTRESRLDRTHRAVVSDIKRRRSTRNTTVEVAP</sequence>